<evidence type="ECO:0000256" key="1">
    <source>
        <dbReference type="SAM" id="MobiDB-lite"/>
    </source>
</evidence>
<evidence type="ECO:0000313" key="2">
    <source>
        <dbReference type="EMBL" id="TQL50178.1"/>
    </source>
</evidence>
<dbReference type="GO" id="GO:0006777">
    <property type="term" value="P:Mo-molybdopterin cofactor biosynthetic process"/>
    <property type="evidence" value="ECO:0007669"/>
    <property type="project" value="InterPro"/>
</dbReference>
<protein>
    <submittedName>
        <fullName evidence="2">Molybdopterin synthase catalytic subunit</fullName>
    </submittedName>
</protein>
<gene>
    <name evidence="2" type="ORF">FB467_1281</name>
</gene>
<keyword evidence="3" id="KW-1185">Reference proteome</keyword>
<dbReference type="PANTHER" id="PTHR23404">
    <property type="entry name" value="MOLYBDOPTERIN SYNTHASE RELATED"/>
    <property type="match status" value="1"/>
</dbReference>
<dbReference type="EMBL" id="VFOP01000001">
    <property type="protein sequence ID" value="TQL50178.1"/>
    <property type="molecule type" value="Genomic_DNA"/>
</dbReference>
<dbReference type="Pfam" id="PF02391">
    <property type="entry name" value="MoaE"/>
    <property type="match status" value="1"/>
</dbReference>
<dbReference type="InterPro" id="IPR036563">
    <property type="entry name" value="MoaE_sf"/>
</dbReference>
<dbReference type="OrthoDB" id="9794429at2"/>
<evidence type="ECO:0000313" key="3">
    <source>
        <dbReference type="Proteomes" id="UP000319516"/>
    </source>
</evidence>
<dbReference type="Proteomes" id="UP000319516">
    <property type="component" value="Unassembled WGS sequence"/>
</dbReference>
<dbReference type="InterPro" id="IPR003448">
    <property type="entry name" value="Mopterin_biosynth_MoaE"/>
</dbReference>
<organism evidence="2 3">
    <name type="scientific">Ornithinicoccus hortensis</name>
    <dbReference type="NCBI Taxonomy" id="82346"/>
    <lineage>
        <taxon>Bacteria</taxon>
        <taxon>Bacillati</taxon>
        <taxon>Actinomycetota</taxon>
        <taxon>Actinomycetes</taxon>
        <taxon>Micrococcales</taxon>
        <taxon>Intrasporangiaceae</taxon>
        <taxon>Ornithinicoccus</taxon>
    </lineage>
</organism>
<proteinExistence type="predicted"/>
<feature type="compositionally biased region" description="Low complexity" evidence="1">
    <location>
        <begin position="10"/>
        <end position="21"/>
    </location>
</feature>
<name>A0A542YPZ4_9MICO</name>
<dbReference type="SUPFAM" id="SSF54690">
    <property type="entry name" value="Molybdopterin synthase subunit MoaE"/>
    <property type="match status" value="1"/>
</dbReference>
<feature type="region of interest" description="Disordered" evidence="1">
    <location>
        <begin position="1"/>
        <end position="21"/>
    </location>
</feature>
<dbReference type="CDD" id="cd00756">
    <property type="entry name" value="MoaE"/>
    <property type="match status" value="1"/>
</dbReference>
<dbReference type="Gene3D" id="3.90.1170.40">
    <property type="entry name" value="Molybdopterin biosynthesis MoaE subunit"/>
    <property type="match status" value="1"/>
</dbReference>
<comment type="caution">
    <text evidence="2">The sequence shown here is derived from an EMBL/GenBank/DDBJ whole genome shotgun (WGS) entry which is preliminary data.</text>
</comment>
<reference evidence="2 3" key="1">
    <citation type="submission" date="2019-06" db="EMBL/GenBank/DDBJ databases">
        <title>Sequencing the genomes of 1000 actinobacteria strains.</title>
        <authorList>
            <person name="Klenk H.-P."/>
        </authorList>
    </citation>
    <scope>NUCLEOTIDE SEQUENCE [LARGE SCALE GENOMIC DNA]</scope>
    <source>
        <strain evidence="2 3">DSM 12335</strain>
    </source>
</reference>
<accession>A0A542YPZ4</accession>
<dbReference type="AlphaFoldDB" id="A0A542YPZ4"/>
<sequence length="158" mass="16265">MGDDGAVSDSTSPPTGPGATTVRHARISAEPLSVDAVLAEVGHARAGAVVLFIGTVRNHDGGKDGVVTLDYSAHPEAGTVLQELVDSAAARDGVRAVAATHRIGSLAVGDLAVICAVSADHRPAAFEVCRGLIEELKQTVPIWKHQAFVDGDTQWVGL</sequence>